<keyword evidence="6" id="KW-1185">Reference proteome</keyword>
<evidence type="ECO:0000256" key="4">
    <source>
        <dbReference type="SAM" id="MobiDB-lite"/>
    </source>
</evidence>
<dbReference type="InterPro" id="IPR036770">
    <property type="entry name" value="Ankyrin_rpt-contain_sf"/>
</dbReference>
<dbReference type="Pfam" id="PF12796">
    <property type="entry name" value="Ank_2"/>
    <property type="match status" value="2"/>
</dbReference>
<evidence type="ECO:0000256" key="3">
    <source>
        <dbReference type="PROSITE-ProRule" id="PRU00023"/>
    </source>
</evidence>
<keyword evidence="1" id="KW-0677">Repeat</keyword>
<feature type="repeat" description="ANK" evidence="3">
    <location>
        <begin position="456"/>
        <end position="488"/>
    </location>
</feature>
<accession>A0AAE0GNE0</accession>
<keyword evidence="2 3" id="KW-0040">ANK repeat</keyword>
<comment type="caution">
    <text evidence="5">The sequence shown here is derived from an EMBL/GenBank/DDBJ whole genome shotgun (WGS) entry which is preliminary data.</text>
</comment>
<dbReference type="PROSITE" id="PS50297">
    <property type="entry name" value="ANK_REP_REGION"/>
    <property type="match status" value="4"/>
</dbReference>
<dbReference type="SUPFAM" id="SSF48403">
    <property type="entry name" value="Ankyrin repeat"/>
    <property type="match status" value="2"/>
</dbReference>
<protein>
    <submittedName>
        <fullName evidence="5">Uncharacterized protein</fullName>
    </submittedName>
</protein>
<dbReference type="SMART" id="SM00248">
    <property type="entry name" value="ANK"/>
    <property type="match status" value="6"/>
</dbReference>
<evidence type="ECO:0000256" key="2">
    <source>
        <dbReference type="ARBA" id="ARBA00023043"/>
    </source>
</evidence>
<dbReference type="PANTHER" id="PTHR24171">
    <property type="entry name" value="ANKYRIN REPEAT DOMAIN-CONTAINING PROTEIN 39-RELATED"/>
    <property type="match status" value="1"/>
</dbReference>
<evidence type="ECO:0000313" key="5">
    <source>
        <dbReference type="EMBL" id="KAK3281202.1"/>
    </source>
</evidence>
<feature type="region of interest" description="Disordered" evidence="4">
    <location>
        <begin position="513"/>
        <end position="538"/>
    </location>
</feature>
<dbReference type="InterPro" id="IPR002110">
    <property type="entry name" value="Ankyrin_rpt"/>
</dbReference>
<reference evidence="5 6" key="1">
    <citation type="journal article" date="2015" name="Genome Biol. Evol.">
        <title>Comparative Genomics of a Bacterivorous Green Alga Reveals Evolutionary Causalities and Consequences of Phago-Mixotrophic Mode of Nutrition.</title>
        <authorList>
            <person name="Burns J.A."/>
            <person name="Paasch A."/>
            <person name="Narechania A."/>
            <person name="Kim E."/>
        </authorList>
    </citation>
    <scope>NUCLEOTIDE SEQUENCE [LARGE SCALE GENOMIC DNA]</scope>
    <source>
        <strain evidence="5 6">PLY_AMNH</strain>
    </source>
</reference>
<gene>
    <name evidence="5" type="ORF">CYMTET_10996</name>
</gene>
<feature type="repeat" description="ANK" evidence="3">
    <location>
        <begin position="43"/>
        <end position="75"/>
    </location>
</feature>
<feature type="region of interest" description="Disordered" evidence="4">
    <location>
        <begin position="552"/>
        <end position="728"/>
    </location>
</feature>
<dbReference type="Pfam" id="PF00023">
    <property type="entry name" value="Ank"/>
    <property type="match status" value="1"/>
</dbReference>
<feature type="compositionally biased region" description="Basic and acidic residues" evidence="4">
    <location>
        <begin position="646"/>
        <end position="661"/>
    </location>
</feature>
<organism evidence="5 6">
    <name type="scientific">Cymbomonas tetramitiformis</name>
    <dbReference type="NCBI Taxonomy" id="36881"/>
    <lineage>
        <taxon>Eukaryota</taxon>
        <taxon>Viridiplantae</taxon>
        <taxon>Chlorophyta</taxon>
        <taxon>Pyramimonadophyceae</taxon>
        <taxon>Pyramimonadales</taxon>
        <taxon>Pyramimonadaceae</taxon>
        <taxon>Cymbomonas</taxon>
    </lineage>
</organism>
<feature type="compositionally biased region" description="Basic and acidic residues" evidence="4">
    <location>
        <begin position="700"/>
        <end position="711"/>
    </location>
</feature>
<feature type="compositionally biased region" description="Polar residues" evidence="4">
    <location>
        <begin position="586"/>
        <end position="595"/>
    </location>
</feature>
<name>A0AAE0GNE0_9CHLO</name>
<dbReference type="AlphaFoldDB" id="A0AAE0GNE0"/>
<feature type="repeat" description="ANK" evidence="3">
    <location>
        <begin position="76"/>
        <end position="108"/>
    </location>
</feature>
<evidence type="ECO:0000313" key="6">
    <source>
        <dbReference type="Proteomes" id="UP001190700"/>
    </source>
</evidence>
<dbReference type="EMBL" id="LGRX02003964">
    <property type="protein sequence ID" value="KAK3281202.1"/>
    <property type="molecule type" value="Genomic_DNA"/>
</dbReference>
<feature type="repeat" description="ANK" evidence="3">
    <location>
        <begin position="110"/>
        <end position="142"/>
    </location>
</feature>
<proteinExistence type="predicted"/>
<feature type="compositionally biased region" description="Low complexity" evidence="4">
    <location>
        <begin position="665"/>
        <end position="686"/>
    </location>
</feature>
<sequence length="744" mass="77419">MDNNPYFVAAERGDLLGIRALLDADRAQSVNASDVLNIRDGLMQTTALHLAVEAGHTEVVQFLLDNGANPKLCDMNGVRPLHLAAGCGYLEILEAVLKSKADPNQRESIFGDTALHWATSRGKLNTASRLLEAGVNVQQANKTSWTGLHHAAFNGHHQNTRPAGGRWQVAGGQSLLGVPGGVGGGAAKPQSLLGVPGGLGAVAGHDPAQCQEVGARGAAGRSLLEEVAGGAAGTAVPAWVQEGWGGAAGHDPCLECQEGLGAVQPSRSPCLECRGGVGAVQPGRALGVGGWGGAAEPQSHLGVTRRKSGGRCSPSRSPGCREGWEAVQPAAVSARWEGLRAVQRRVLQPGTVPAWSAREGTGAVQPGTKALLAAEPQSLLGVPGGVGGGAAEPQSLLGVPAGVGGGAAEPQPLLGVPGGVGGVASEPLFLPAVCYQVEVVEYLLKKKGNIEAVTSSGDTPIHLAARGNRLEVIEVLLMHGASKEKRNKRDLLPIETTAHEGVHHLLGGMPREAHKYWKPPLPPSSPKQPSSANGYPDKPAMSFWISGLDESLPSAPASTSSIPVPPITLANGKHEAKPPSLKSTDRNSGSQSVEQSPRARIKRKGSAGRAVAEVQKSREQNGGFYEPGPPEAVNGHTSRSASSDGDSARGKGKDRSLHQEVDTIGYGRSSSRGSSTSEWGEEGSQGATAGGVSLQDQMFEELRAERRRKELLTPNSNTRNRAQKTHSKFMSKYDLGRFNLFHPS</sequence>
<evidence type="ECO:0000256" key="1">
    <source>
        <dbReference type="ARBA" id="ARBA00022737"/>
    </source>
</evidence>
<dbReference type="Gene3D" id="1.25.40.20">
    <property type="entry name" value="Ankyrin repeat-containing domain"/>
    <property type="match status" value="3"/>
</dbReference>
<dbReference type="Proteomes" id="UP001190700">
    <property type="component" value="Unassembled WGS sequence"/>
</dbReference>
<dbReference type="PROSITE" id="PS50088">
    <property type="entry name" value="ANK_REPEAT"/>
    <property type="match status" value="4"/>
</dbReference>